<reference evidence="3" key="1">
    <citation type="submission" date="2023-03" db="EMBL/GenBank/DDBJ databases">
        <title>Draft genome sequence of a Mycolicibacterium mageritense strain H4_3_1 isolated from a hybrid biological-inorganic system reactor.</title>
        <authorList>
            <person name="Feng X."/>
            <person name="Kazama D."/>
            <person name="Sato K."/>
            <person name="Kobayashi H."/>
        </authorList>
    </citation>
    <scope>NUCLEOTIDE SEQUENCE</scope>
    <source>
        <strain evidence="3">H4_3_1</strain>
    </source>
</reference>
<organism evidence="3 4">
    <name type="scientific">Mycolicibacterium mageritense</name>
    <name type="common">Mycobacterium mageritense</name>
    <dbReference type="NCBI Taxonomy" id="53462"/>
    <lineage>
        <taxon>Bacteria</taxon>
        <taxon>Bacillati</taxon>
        <taxon>Actinomycetota</taxon>
        <taxon>Actinomycetes</taxon>
        <taxon>Mycobacteriales</taxon>
        <taxon>Mycobacteriaceae</taxon>
        <taxon>Mycolicibacterium</taxon>
    </lineage>
</organism>
<gene>
    <name evidence="3" type="ORF">hbim_03625</name>
</gene>
<dbReference type="AlphaFoldDB" id="A0AAI8TVN3"/>
<evidence type="ECO:0000259" key="2">
    <source>
        <dbReference type="Pfam" id="PF06259"/>
    </source>
</evidence>
<dbReference type="InterPro" id="IPR010427">
    <property type="entry name" value="DUF1023"/>
</dbReference>
<evidence type="ECO:0000256" key="1">
    <source>
        <dbReference type="SAM" id="MobiDB-lite"/>
    </source>
</evidence>
<accession>A0AAI8TVN3</accession>
<feature type="region of interest" description="Disordered" evidence="1">
    <location>
        <begin position="577"/>
        <end position="596"/>
    </location>
</feature>
<dbReference type="InterPro" id="IPR029058">
    <property type="entry name" value="AB_hydrolase_fold"/>
</dbReference>
<sequence>MGGKIDALQAVIDGERTQLERLQNAWEGDAAAAAIAKGRQLIAEQEKFRARLVQMQTALRDGGEQLDALRSAILTMADTLAAMGFSVADDGTVTPHQWLVGRFLDGLAEKFTGFLKHLLETFDSVDASTAAAIEQAAAAPPPGASVKVGGQDIQLPPPGTDAAEVEKWWNSLSPEQRDGLRAAHPAGLGNLNGIPIVDRDQVNQKVMEDDLKRVRDIAGRNGVSEDDVVKNPEKYGLTQVDATRFYNARRTGEGLAHQRGGDPKAPRPVMLMAYDPLADNGQGRAAITIGNPDTARNTAVIVPGTGSSVRDGWLADGHDDAINMYEQSRLADRNNDTAVVMWMGYDAPDSFTDPRIANPDLARRGGALLAADVNALGVTHDPSKPSHVTVIGHSYGSTTVADAFAGSGMKANDAVLIGCPGTDLAKSAADFHVDGGQVYVGSASTDPVSWLGNPGAIPANVLNEMLGYPVGAQAGLGTDPAGDEYGSVRFRAEVAGEDGVSFHDHSRYYEKGSEALRAMTDIASGHSERLTSDGLLAEGRHQPHISTPDHVDVPGIGSIPLPHIDTDIPGVPAFIDPEADRPGSSVTLDHGYKPTN</sequence>
<protein>
    <recommendedName>
        <fullName evidence="2">DUF1023 domain-containing protein</fullName>
    </recommendedName>
</protein>
<dbReference type="Proteomes" id="UP001241092">
    <property type="component" value="Chromosome"/>
</dbReference>
<proteinExistence type="predicted"/>
<dbReference type="SUPFAM" id="SSF53474">
    <property type="entry name" value="alpha/beta-Hydrolases"/>
    <property type="match status" value="1"/>
</dbReference>
<dbReference type="Pfam" id="PF06259">
    <property type="entry name" value="Abhydrolase_8"/>
    <property type="match status" value="1"/>
</dbReference>
<feature type="domain" description="DUF1023" evidence="2">
    <location>
        <begin position="280"/>
        <end position="449"/>
    </location>
</feature>
<name>A0AAI8TVN3_MYCME</name>
<dbReference type="InterPro" id="IPR036689">
    <property type="entry name" value="ESAT-6-like_sf"/>
</dbReference>
<evidence type="ECO:0000313" key="3">
    <source>
        <dbReference type="EMBL" id="BDY29686.1"/>
    </source>
</evidence>
<evidence type="ECO:0000313" key="4">
    <source>
        <dbReference type="Proteomes" id="UP001241092"/>
    </source>
</evidence>
<dbReference type="EMBL" id="AP027452">
    <property type="protein sequence ID" value="BDY29686.1"/>
    <property type="molecule type" value="Genomic_DNA"/>
</dbReference>
<dbReference type="SUPFAM" id="SSF140453">
    <property type="entry name" value="EsxAB dimer-like"/>
    <property type="match status" value="1"/>
</dbReference>